<dbReference type="AlphaFoldDB" id="A0A914RVY6"/>
<feature type="domain" description="Galectin" evidence="4">
    <location>
        <begin position="1"/>
        <end position="86"/>
    </location>
</feature>
<dbReference type="InterPro" id="IPR001079">
    <property type="entry name" value="Galectin_CRD"/>
</dbReference>
<keyword evidence="3" id="KW-0812">Transmembrane</keyword>
<dbReference type="Gene3D" id="2.60.120.200">
    <property type="match status" value="1"/>
</dbReference>
<dbReference type="GO" id="GO:0030246">
    <property type="term" value="F:carbohydrate binding"/>
    <property type="evidence" value="ECO:0007669"/>
    <property type="project" value="UniProtKB-UniRule"/>
</dbReference>
<evidence type="ECO:0000259" key="4">
    <source>
        <dbReference type="PROSITE" id="PS51304"/>
    </source>
</evidence>
<feature type="transmembrane region" description="Helical" evidence="3">
    <location>
        <begin position="108"/>
        <end position="128"/>
    </location>
</feature>
<keyword evidence="1 2" id="KW-0430">Lectin</keyword>
<dbReference type="SMART" id="SM00908">
    <property type="entry name" value="Gal-bind_lectin"/>
    <property type="match status" value="1"/>
</dbReference>
<keyword evidence="3" id="KW-0472">Membrane</keyword>
<organism evidence="5 6">
    <name type="scientific">Parascaris equorum</name>
    <name type="common">Equine roundworm</name>
    <dbReference type="NCBI Taxonomy" id="6256"/>
    <lineage>
        <taxon>Eukaryota</taxon>
        <taxon>Metazoa</taxon>
        <taxon>Ecdysozoa</taxon>
        <taxon>Nematoda</taxon>
        <taxon>Chromadorea</taxon>
        <taxon>Rhabditida</taxon>
        <taxon>Spirurina</taxon>
        <taxon>Ascaridomorpha</taxon>
        <taxon>Ascaridoidea</taxon>
        <taxon>Ascarididae</taxon>
        <taxon>Parascaris</taxon>
    </lineage>
</organism>
<dbReference type="Proteomes" id="UP000887564">
    <property type="component" value="Unplaced"/>
</dbReference>
<evidence type="ECO:0000256" key="2">
    <source>
        <dbReference type="RuleBase" id="RU102079"/>
    </source>
</evidence>
<dbReference type="PROSITE" id="PS51304">
    <property type="entry name" value="GALECTIN"/>
    <property type="match status" value="1"/>
</dbReference>
<evidence type="ECO:0000256" key="3">
    <source>
        <dbReference type="SAM" id="Phobius"/>
    </source>
</evidence>
<keyword evidence="3" id="KW-1133">Transmembrane helix</keyword>
<dbReference type="GO" id="GO:0016936">
    <property type="term" value="F:galactoside binding"/>
    <property type="evidence" value="ECO:0007669"/>
    <property type="project" value="TreeGrafter"/>
</dbReference>
<accession>A0A914RVY6</accession>
<dbReference type="Pfam" id="PF00337">
    <property type="entry name" value="Gal-bind_lectin"/>
    <property type="match status" value="1"/>
</dbReference>
<dbReference type="CDD" id="cd00070">
    <property type="entry name" value="GLECT"/>
    <property type="match status" value="1"/>
</dbReference>
<dbReference type="InterPro" id="IPR013320">
    <property type="entry name" value="ConA-like_dom_sf"/>
</dbReference>
<dbReference type="PANTHER" id="PTHR11346:SF171">
    <property type="entry name" value="GALECTIN"/>
    <property type="match status" value="1"/>
</dbReference>
<protein>
    <recommendedName>
        <fullName evidence="2">Galectin</fullName>
    </recommendedName>
</protein>
<dbReference type="SUPFAM" id="SSF49899">
    <property type="entry name" value="Concanavalin A-like lectins/glucanases"/>
    <property type="match status" value="1"/>
</dbReference>
<dbReference type="InterPro" id="IPR044156">
    <property type="entry name" value="Galectin-like"/>
</dbReference>
<name>A0A914RVY6_PAREQ</name>
<keyword evidence="5" id="KW-1185">Reference proteome</keyword>
<dbReference type="SMART" id="SM00276">
    <property type="entry name" value="GLECT"/>
    <property type="match status" value="1"/>
</dbReference>
<reference evidence="6" key="1">
    <citation type="submission" date="2022-11" db="UniProtKB">
        <authorList>
            <consortium name="WormBaseParasite"/>
        </authorList>
    </citation>
    <scope>IDENTIFICATION</scope>
</reference>
<dbReference type="PANTHER" id="PTHR11346">
    <property type="entry name" value="GALECTIN"/>
    <property type="match status" value="1"/>
</dbReference>
<proteinExistence type="predicted"/>
<evidence type="ECO:0000313" key="6">
    <source>
        <dbReference type="WBParaSite" id="PEQ_0001038201-mRNA-1"/>
    </source>
</evidence>
<evidence type="ECO:0000313" key="5">
    <source>
        <dbReference type="Proteomes" id="UP000887564"/>
    </source>
</evidence>
<dbReference type="WBParaSite" id="PEQ_0001038201-mRNA-1">
    <property type="protein sequence ID" value="PEQ_0001038201-mRNA-1"/>
    <property type="gene ID" value="PEQ_0001038201"/>
</dbReference>
<sequence length="135" mass="15515">LRFAGRADHQIVLNSLVNNRWGVEERYGNVFKEGRAFSLRILVLSEYFKIAVDGRHLCDYLYRIGINDVQSIFISGNISVDVIEFQGELFCTLHGLLSARYRSTNCSYLIILLLALKGGFLIHPRYMAKRRETSL</sequence>
<evidence type="ECO:0000256" key="1">
    <source>
        <dbReference type="ARBA" id="ARBA00022734"/>
    </source>
</evidence>